<name>A0AAV6INR7_9ERIC</name>
<dbReference type="InterPro" id="IPR023074">
    <property type="entry name" value="HMG_CoA_Rdtase_cat_sf"/>
</dbReference>
<dbReference type="GO" id="GO:0015936">
    <property type="term" value="P:coenzyme A metabolic process"/>
    <property type="evidence" value="ECO:0007669"/>
    <property type="project" value="InterPro"/>
</dbReference>
<dbReference type="Pfam" id="PF00368">
    <property type="entry name" value="HMG-CoA_red"/>
    <property type="match status" value="1"/>
</dbReference>
<dbReference type="GO" id="GO:0004420">
    <property type="term" value="F:hydroxymethylglutaryl-CoA reductase (NADPH) activity"/>
    <property type="evidence" value="ECO:0007669"/>
    <property type="project" value="UniProtKB-EC"/>
</dbReference>
<evidence type="ECO:0000256" key="15">
    <source>
        <dbReference type="ARBA" id="ARBA00023002"/>
    </source>
</evidence>
<feature type="transmembrane region" description="Helical" evidence="23">
    <location>
        <begin position="6"/>
        <end position="28"/>
    </location>
</feature>
<evidence type="ECO:0000256" key="3">
    <source>
        <dbReference type="ARBA" id="ARBA00004609"/>
    </source>
</evidence>
<dbReference type="GO" id="GO:0016126">
    <property type="term" value="P:sterol biosynthetic process"/>
    <property type="evidence" value="ECO:0007669"/>
    <property type="project" value="TreeGrafter"/>
</dbReference>
<comment type="catalytic activity">
    <reaction evidence="1">
        <text>Hydrolysis of (1-&gt;3)-beta-D-glucosidic linkages in (1-&gt;3)-beta-D-glucans.</text>
        <dbReference type="EC" id="3.2.1.39"/>
    </reaction>
</comment>
<dbReference type="GO" id="GO:0009753">
    <property type="term" value="P:response to jasmonic acid"/>
    <property type="evidence" value="ECO:0007669"/>
    <property type="project" value="UniProtKB-ARBA"/>
</dbReference>
<keyword evidence="10 22" id="KW-0378">Hydrolase</keyword>
<dbReference type="FunFam" id="3.90.770.10:FF:000001">
    <property type="entry name" value="3-hydroxy-3-methylglutaryl coenzyme A reductase"/>
    <property type="match status" value="1"/>
</dbReference>
<accession>A0AAV6INR7</accession>
<dbReference type="Gene3D" id="3.90.770.10">
    <property type="entry name" value="3-hydroxy-3-methylglutaryl-coenzyme A Reductase, Chain A, domain 2"/>
    <property type="match status" value="1"/>
</dbReference>
<dbReference type="InterPro" id="IPR009029">
    <property type="entry name" value="HMG_CoA_Rdtase_sub-bd_dom_sf"/>
</dbReference>
<comment type="pathway">
    <text evidence="4 23">Metabolic intermediate biosynthesis; (R)-mevalonate biosynthesis; (R)-mevalonate from acetyl-CoA: step 3/3.</text>
</comment>
<dbReference type="Gene3D" id="3.20.20.80">
    <property type="entry name" value="Glycosidases"/>
    <property type="match status" value="1"/>
</dbReference>
<sequence length="960" mass="104171">MDAAFHFPIYLTNGVFFSLFFSVAYFLLHRWREKIRNSTPLHVVTHSELFAVISLIASAVYLGGFFGLDFVQSVFTGKNSDVGNWDSADEEIVKAVAPRPYEAVVAVEKLETTSSEKEDEEIVKAVVEGRTASYSLESKIGDCKRAAGIRREALQRITGKSLAGLPLDGFDYESILGQCCEMPVGYIQIPVGIAGPLLLDGKEYSVPMATTEGCLVASTNRGCKAIYLCGGAASVVLRDGMTRAPVLRFATAKRAAELKFFLEDPMNFDIISVVFNKSSRFARLQGIKCAVAGKNLYIRFTCSTGDAMGMNMVSKGVQNVLDFLHMDFPDMDVIGISGNFCSDKKPAAVNWIDGRGKSVVCEAIIKQEVVRMVLKTEVAALVELNMLKNLTGSAVAGALGGFNAHASNIVSAVFIATGQDPAQNVESSQCITMMEAVNDGEDLHVSVTMPSIEVGTVGGGTLLASQSACLNLLGVKGSNRESPGSNSRLLATIVAGAVLAGELSLMSALAAGGETSPENGVCYGQLGNNLPPPSESVQLLKTLKPKAVKLYDANPQILNALRGQNLHVSIMVPNHLLPSISTNQTLADRWVRTNVSPFYPRVRIRYLLVGNEVLSPWNDNATQHSLVPAMRRIHRSITSLKLKKIKVGTPLAMDVIAFESPLQPSNATFRADISGPVMKPMLEFLNRTHSFFFLDVYPFFQWASDPVNIGLEYALLKAENINKYADPGTGLVYGNLLDQMLDSVIFAMRKLGYPDLRLFIAETGWPNAGDIDQIGANIYNAATYNRNVVKKLTAKPPVGTPARPGEVIPAFIFALYNENQKGGQSTERHFGLMYPNRSNVYPINLSGRTPESKYKPLPIPTNNEPHKGKIWCVVAEGGDSNLKALRSEMAFACGQGNGTCDPIRPRGKCFKPDSLVGHASYAFSSNWAQFRKLGYGSCKFPSITLDSAGKQVKAERTDKD</sequence>
<dbReference type="EC" id="3.2.1.-" evidence="22"/>
<evidence type="ECO:0000256" key="1">
    <source>
        <dbReference type="ARBA" id="ARBA00000382"/>
    </source>
</evidence>
<keyword evidence="7" id="KW-0336">GPI-anchor</keyword>
<keyword evidence="7" id="KW-0449">Lipoprotein</keyword>
<dbReference type="Gene3D" id="3.30.70.420">
    <property type="entry name" value="Hydroxymethylglutaryl-CoA reductase, class I/II, NAD/NADP-binding domain"/>
    <property type="match status" value="1"/>
</dbReference>
<evidence type="ECO:0000256" key="19">
    <source>
        <dbReference type="ARBA" id="ARBA00023229"/>
    </source>
</evidence>
<evidence type="ECO:0000256" key="22">
    <source>
        <dbReference type="RuleBase" id="RU004336"/>
    </source>
</evidence>
<evidence type="ECO:0000256" key="7">
    <source>
        <dbReference type="ARBA" id="ARBA00022622"/>
    </source>
</evidence>
<dbReference type="InterPro" id="IPR012946">
    <property type="entry name" value="X8"/>
</dbReference>
<dbReference type="SUPFAM" id="SSF56542">
    <property type="entry name" value="Substrate-binding domain of HMG-CoA reductase"/>
    <property type="match status" value="1"/>
</dbReference>
<comment type="similarity">
    <text evidence="6 21">Belongs to the glycosyl hydrolase 17 family.</text>
</comment>
<dbReference type="GO" id="GO:0098552">
    <property type="term" value="C:side of membrane"/>
    <property type="evidence" value="ECO:0007669"/>
    <property type="project" value="UniProtKB-KW"/>
</dbReference>
<dbReference type="InterPro" id="IPR023282">
    <property type="entry name" value="HMG_CoA_Rdtase_N"/>
</dbReference>
<keyword evidence="20 22" id="KW-0326">Glycosidase</keyword>
<dbReference type="InterPro" id="IPR009023">
    <property type="entry name" value="HMG_CoA_Rdtase_NAD(P)-bd_sf"/>
</dbReference>
<dbReference type="GO" id="GO:0016135">
    <property type="term" value="P:saponin biosynthetic process"/>
    <property type="evidence" value="ECO:0007669"/>
    <property type="project" value="UniProtKB-ARBA"/>
</dbReference>
<protein>
    <recommendedName>
        <fullName evidence="23">3-hydroxy-3-methylglutaryl coenzyme A reductase</fullName>
        <shortName evidence="23">HMG-CoA reductase</shortName>
        <ecNumber evidence="23">1.1.1.34</ecNumber>
        <ecNumber evidence="22">3.2.1.-</ecNumber>
    </recommendedName>
</protein>
<dbReference type="Pfam" id="PF07983">
    <property type="entry name" value="X8"/>
    <property type="match status" value="1"/>
</dbReference>
<dbReference type="SMART" id="SM00768">
    <property type="entry name" value="X8"/>
    <property type="match status" value="1"/>
</dbReference>
<dbReference type="InterPro" id="IPR002202">
    <property type="entry name" value="HMG_CoA_Rdtase"/>
</dbReference>
<evidence type="ECO:0000256" key="16">
    <source>
        <dbReference type="ARBA" id="ARBA00023136"/>
    </source>
</evidence>
<dbReference type="PROSITE" id="PS00587">
    <property type="entry name" value="GLYCOSYL_HYDROL_F17"/>
    <property type="match status" value="1"/>
</dbReference>
<dbReference type="Gene3D" id="1.10.3270.10">
    <property type="entry name" value="HMGR, N-terminal domain"/>
    <property type="match status" value="1"/>
</dbReference>
<feature type="transmembrane region" description="Helical" evidence="23">
    <location>
        <begin position="49"/>
        <end position="68"/>
    </location>
</feature>
<evidence type="ECO:0000256" key="21">
    <source>
        <dbReference type="RuleBase" id="RU004335"/>
    </source>
</evidence>
<evidence type="ECO:0000256" key="20">
    <source>
        <dbReference type="ARBA" id="ARBA00023295"/>
    </source>
</evidence>
<evidence type="ECO:0000256" key="8">
    <source>
        <dbReference type="ARBA" id="ARBA00022692"/>
    </source>
</evidence>
<evidence type="ECO:0000256" key="11">
    <source>
        <dbReference type="ARBA" id="ARBA00022821"/>
    </source>
</evidence>
<evidence type="ECO:0000256" key="6">
    <source>
        <dbReference type="ARBA" id="ARBA00008773"/>
    </source>
</evidence>
<dbReference type="GO" id="GO:0005886">
    <property type="term" value="C:plasma membrane"/>
    <property type="evidence" value="ECO:0007669"/>
    <property type="project" value="UniProtKB-SubCell"/>
</dbReference>
<evidence type="ECO:0000313" key="25">
    <source>
        <dbReference type="EMBL" id="KAG5529923.1"/>
    </source>
</evidence>
<evidence type="ECO:0000256" key="4">
    <source>
        <dbReference type="ARBA" id="ARBA00005084"/>
    </source>
</evidence>
<keyword evidence="16 23" id="KW-0472">Membrane</keyword>
<dbReference type="EMBL" id="JACTNZ010000010">
    <property type="protein sequence ID" value="KAG5529923.1"/>
    <property type="molecule type" value="Genomic_DNA"/>
</dbReference>
<dbReference type="InterPro" id="IPR000490">
    <property type="entry name" value="Glyco_hydro_17"/>
</dbReference>
<evidence type="ECO:0000256" key="10">
    <source>
        <dbReference type="ARBA" id="ARBA00022801"/>
    </source>
</evidence>
<feature type="domain" description="X8" evidence="24">
    <location>
        <begin position="870"/>
        <end position="940"/>
    </location>
</feature>
<reference evidence="25" key="1">
    <citation type="submission" date="2020-08" db="EMBL/GenBank/DDBJ databases">
        <title>Plant Genome Project.</title>
        <authorList>
            <person name="Zhang R.-G."/>
        </authorList>
    </citation>
    <scope>NUCLEOTIDE SEQUENCE</scope>
    <source>
        <strain evidence="25">WSP0</strain>
        <tissue evidence="25">Leaf</tissue>
    </source>
</reference>
<comment type="catalytic activity">
    <reaction evidence="23">
        <text>(R)-mevalonate + 2 NADP(+) + CoA = (3S)-3-hydroxy-3-methylglutaryl-CoA + 2 NADPH + 2 H(+)</text>
        <dbReference type="Rhea" id="RHEA:15989"/>
        <dbReference type="ChEBI" id="CHEBI:15378"/>
        <dbReference type="ChEBI" id="CHEBI:36464"/>
        <dbReference type="ChEBI" id="CHEBI:43074"/>
        <dbReference type="ChEBI" id="CHEBI:57287"/>
        <dbReference type="ChEBI" id="CHEBI:57783"/>
        <dbReference type="ChEBI" id="CHEBI:58349"/>
        <dbReference type="EC" id="1.1.1.34"/>
    </reaction>
</comment>
<dbReference type="Pfam" id="PF00332">
    <property type="entry name" value="Glyco_hydro_17"/>
    <property type="match status" value="1"/>
</dbReference>
<evidence type="ECO:0000256" key="23">
    <source>
        <dbReference type="RuleBase" id="RU361219"/>
    </source>
</evidence>
<dbReference type="Proteomes" id="UP000823749">
    <property type="component" value="Chromosome 10"/>
</dbReference>
<keyword evidence="11" id="KW-0611">Plant defense</keyword>
<keyword evidence="14 23" id="KW-1133">Transmembrane helix</keyword>
<gene>
    <name evidence="25" type="ORF">RHGRI_030339</name>
</gene>
<dbReference type="AlphaFoldDB" id="A0AAV6INR7"/>
<evidence type="ECO:0000256" key="5">
    <source>
        <dbReference type="ARBA" id="ARBA00007661"/>
    </source>
</evidence>
<dbReference type="FunFam" id="3.30.70.420:FF:000001">
    <property type="entry name" value="3-hydroxy-3-methylglutaryl coenzyme A reductase"/>
    <property type="match status" value="1"/>
</dbReference>
<keyword evidence="12 23" id="KW-0256">Endoplasmic reticulum</keyword>
<dbReference type="PROSITE" id="PS00066">
    <property type="entry name" value="HMG_COA_REDUCTASE_1"/>
    <property type="match status" value="1"/>
</dbReference>
<dbReference type="GO" id="GO:0005789">
    <property type="term" value="C:endoplasmic reticulum membrane"/>
    <property type="evidence" value="ECO:0007669"/>
    <property type="project" value="UniProtKB-SubCell"/>
</dbReference>
<dbReference type="PRINTS" id="PR00071">
    <property type="entry name" value="HMGCOARDTASE"/>
</dbReference>
<keyword evidence="13 23" id="KW-0521">NADP</keyword>
<dbReference type="CDD" id="cd00643">
    <property type="entry name" value="HMG-CoA_reductase_classI"/>
    <property type="match status" value="1"/>
</dbReference>
<evidence type="ECO:0000256" key="17">
    <source>
        <dbReference type="ARBA" id="ARBA00023157"/>
    </source>
</evidence>
<organism evidence="25 26">
    <name type="scientific">Rhododendron griersonianum</name>
    <dbReference type="NCBI Taxonomy" id="479676"/>
    <lineage>
        <taxon>Eukaryota</taxon>
        <taxon>Viridiplantae</taxon>
        <taxon>Streptophyta</taxon>
        <taxon>Embryophyta</taxon>
        <taxon>Tracheophyta</taxon>
        <taxon>Spermatophyta</taxon>
        <taxon>Magnoliopsida</taxon>
        <taxon>eudicotyledons</taxon>
        <taxon>Gunneridae</taxon>
        <taxon>Pentapetalae</taxon>
        <taxon>asterids</taxon>
        <taxon>Ericales</taxon>
        <taxon>Ericaceae</taxon>
        <taxon>Ericoideae</taxon>
        <taxon>Rhodoreae</taxon>
        <taxon>Rhododendron</taxon>
    </lineage>
</organism>
<evidence type="ECO:0000256" key="2">
    <source>
        <dbReference type="ARBA" id="ARBA00004477"/>
    </source>
</evidence>
<dbReference type="SUPFAM" id="SSF55035">
    <property type="entry name" value="NAD-binding domain of HMG-CoA reductase"/>
    <property type="match status" value="1"/>
</dbReference>
<keyword evidence="15 23" id="KW-0560">Oxidoreductase</keyword>
<evidence type="ECO:0000256" key="9">
    <source>
        <dbReference type="ARBA" id="ARBA00022729"/>
    </source>
</evidence>
<dbReference type="EC" id="1.1.1.34" evidence="23"/>
<dbReference type="SUPFAM" id="SSF51445">
    <property type="entry name" value="(Trans)glycosidases"/>
    <property type="match status" value="1"/>
</dbReference>
<dbReference type="GO" id="GO:0006952">
    <property type="term" value="P:defense response"/>
    <property type="evidence" value="ECO:0007669"/>
    <property type="project" value="UniProtKB-KW"/>
</dbReference>
<comment type="caution">
    <text evidence="25">The sequence shown here is derived from an EMBL/GenBank/DDBJ whole genome shotgun (WGS) entry which is preliminary data.</text>
</comment>
<dbReference type="PANTHER" id="PTHR10572:SF24">
    <property type="entry name" value="3-HYDROXY-3-METHYLGLUTARYL-COENZYME A REDUCTASE"/>
    <property type="match status" value="1"/>
</dbReference>
<keyword evidence="8 23" id="KW-0812">Transmembrane</keyword>
<dbReference type="FunFam" id="1.10.3270.10:FF:000002">
    <property type="entry name" value="3-hydroxy-3-methylglutaryl coenzyme A reductase"/>
    <property type="match status" value="1"/>
</dbReference>
<dbReference type="PANTHER" id="PTHR10572">
    <property type="entry name" value="3-HYDROXY-3-METHYLGLUTARYL-COENZYME A REDUCTASE"/>
    <property type="match status" value="1"/>
</dbReference>
<keyword evidence="9" id="KW-0732">Signal</keyword>
<keyword evidence="19" id="KW-0414">Isoprene biosynthesis</keyword>
<proteinExistence type="inferred from homology"/>
<keyword evidence="17" id="KW-1015">Disulfide bond</keyword>
<dbReference type="PROSITE" id="PS50065">
    <property type="entry name" value="HMG_COA_REDUCTASE_4"/>
    <property type="match status" value="1"/>
</dbReference>
<dbReference type="InterPro" id="IPR023076">
    <property type="entry name" value="HMG_CoA_Rdtase_CS"/>
</dbReference>
<keyword evidence="26" id="KW-1185">Reference proteome</keyword>
<dbReference type="GO" id="GO:0005975">
    <property type="term" value="P:carbohydrate metabolic process"/>
    <property type="evidence" value="ECO:0007669"/>
    <property type="project" value="InterPro"/>
</dbReference>
<evidence type="ECO:0000256" key="18">
    <source>
        <dbReference type="ARBA" id="ARBA00023180"/>
    </source>
</evidence>
<dbReference type="GO" id="GO:0005778">
    <property type="term" value="C:peroxisomal membrane"/>
    <property type="evidence" value="ECO:0007669"/>
    <property type="project" value="TreeGrafter"/>
</dbReference>
<dbReference type="PROSITE" id="PS00318">
    <property type="entry name" value="HMG_COA_REDUCTASE_2"/>
    <property type="match status" value="1"/>
</dbReference>
<comment type="similarity">
    <text evidence="5 23">Belongs to the HMG-CoA reductase family.</text>
</comment>
<dbReference type="FunFam" id="3.20.20.80:FF:000002">
    <property type="entry name" value="Glucan endo-1,3-beta-glucosidase 3"/>
    <property type="match status" value="1"/>
</dbReference>
<comment type="subcellular location">
    <subcellularLocation>
        <location evidence="3">Cell membrane</location>
        <topology evidence="3">Lipid-anchor</topology>
        <topology evidence="3">GPI-anchor</topology>
    </subcellularLocation>
    <subcellularLocation>
        <location evidence="2 23">Endoplasmic reticulum membrane</location>
        <topology evidence="2 23">Multi-pass membrane protein</topology>
    </subcellularLocation>
</comment>
<evidence type="ECO:0000256" key="14">
    <source>
        <dbReference type="ARBA" id="ARBA00022989"/>
    </source>
</evidence>
<dbReference type="InterPro" id="IPR017853">
    <property type="entry name" value="GH"/>
</dbReference>
<dbReference type="GO" id="GO:0042973">
    <property type="term" value="F:glucan endo-1,3-beta-D-glucosidase activity"/>
    <property type="evidence" value="ECO:0007669"/>
    <property type="project" value="UniProtKB-EC"/>
</dbReference>
<evidence type="ECO:0000313" key="26">
    <source>
        <dbReference type="Proteomes" id="UP000823749"/>
    </source>
</evidence>
<evidence type="ECO:0000259" key="24">
    <source>
        <dbReference type="SMART" id="SM00768"/>
    </source>
</evidence>
<dbReference type="InterPro" id="IPR004554">
    <property type="entry name" value="HMG_CoA_Rdtase_eu_arc"/>
</dbReference>
<evidence type="ECO:0000256" key="13">
    <source>
        <dbReference type="ARBA" id="ARBA00022857"/>
    </source>
</evidence>
<dbReference type="NCBIfam" id="TIGR00533">
    <property type="entry name" value="HMG_CoA_R_NADP"/>
    <property type="match status" value="1"/>
</dbReference>
<dbReference type="GO" id="GO:0016104">
    <property type="term" value="P:triterpenoid biosynthetic process"/>
    <property type="evidence" value="ECO:0007669"/>
    <property type="project" value="UniProtKB-ARBA"/>
</dbReference>
<evidence type="ECO:0000256" key="12">
    <source>
        <dbReference type="ARBA" id="ARBA00022824"/>
    </source>
</evidence>
<keyword evidence="18" id="KW-0325">Glycoprotein</keyword>